<comment type="caution">
    <text evidence="1">The sequence shown here is derived from an EMBL/GenBank/DDBJ whole genome shotgun (WGS) entry which is preliminary data.</text>
</comment>
<evidence type="ECO:0000313" key="1">
    <source>
        <dbReference type="EMBL" id="TWU37952.1"/>
    </source>
</evidence>
<protein>
    <submittedName>
        <fullName evidence="1">Uncharacterized protein</fullName>
    </submittedName>
</protein>
<keyword evidence="2" id="KW-1185">Reference proteome</keyword>
<dbReference type="Proteomes" id="UP000315471">
    <property type="component" value="Unassembled WGS sequence"/>
</dbReference>
<dbReference type="EMBL" id="SJPY01000007">
    <property type="protein sequence ID" value="TWU37952.1"/>
    <property type="molecule type" value="Genomic_DNA"/>
</dbReference>
<gene>
    <name evidence="1" type="ORF">Q31b_47410</name>
</gene>
<dbReference type="AlphaFoldDB" id="A0A5C6DMR9"/>
<accession>A0A5C6DMR9</accession>
<organism evidence="1 2">
    <name type="scientific">Novipirellula aureliae</name>
    <dbReference type="NCBI Taxonomy" id="2527966"/>
    <lineage>
        <taxon>Bacteria</taxon>
        <taxon>Pseudomonadati</taxon>
        <taxon>Planctomycetota</taxon>
        <taxon>Planctomycetia</taxon>
        <taxon>Pirellulales</taxon>
        <taxon>Pirellulaceae</taxon>
        <taxon>Novipirellula</taxon>
    </lineage>
</organism>
<reference evidence="1 2" key="1">
    <citation type="submission" date="2019-02" db="EMBL/GenBank/DDBJ databases">
        <title>Deep-cultivation of Planctomycetes and their phenomic and genomic characterization uncovers novel biology.</title>
        <authorList>
            <person name="Wiegand S."/>
            <person name="Jogler M."/>
            <person name="Boedeker C."/>
            <person name="Pinto D."/>
            <person name="Vollmers J."/>
            <person name="Rivas-Marin E."/>
            <person name="Kohn T."/>
            <person name="Peeters S.H."/>
            <person name="Heuer A."/>
            <person name="Rast P."/>
            <person name="Oberbeckmann S."/>
            <person name="Bunk B."/>
            <person name="Jeske O."/>
            <person name="Meyerdierks A."/>
            <person name="Storesund J.E."/>
            <person name="Kallscheuer N."/>
            <person name="Luecker S."/>
            <person name="Lage O.M."/>
            <person name="Pohl T."/>
            <person name="Merkel B.J."/>
            <person name="Hornburger P."/>
            <person name="Mueller R.-W."/>
            <person name="Bruemmer F."/>
            <person name="Labrenz M."/>
            <person name="Spormann A.M."/>
            <person name="Op Den Camp H."/>
            <person name="Overmann J."/>
            <person name="Amann R."/>
            <person name="Jetten M.S.M."/>
            <person name="Mascher T."/>
            <person name="Medema M.H."/>
            <person name="Devos D.P."/>
            <person name="Kaster A.-K."/>
            <person name="Ovreas L."/>
            <person name="Rohde M."/>
            <person name="Galperin M.Y."/>
            <person name="Jogler C."/>
        </authorList>
    </citation>
    <scope>NUCLEOTIDE SEQUENCE [LARGE SCALE GENOMIC DNA]</scope>
    <source>
        <strain evidence="1 2">Q31b</strain>
    </source>
</reference>
<evidence type="ECO:0000313" key="2">
    <source>
        <dbReference type="Proteomes" id="UP000315471"/>
    </source>
</evidence>
<proteinExistence type="predicted"/>
<name>A0A5C6DMR9_9BACT</name>
<sequence>MRPHRSIRMYDVKTATTIRRRVLKNRTRAPARCSGVNPRRTCLENHVKRTSKPRCIYDSCRRLESCSRDPIGFAGSEWNLYEYVDGAALNGLDPSGLFSVSCDYVCGKVCVVATTVVCFVIGLGIGRLIGALIGAVVCNLVSDEICTHYCEWRCVRPPFRPGCRDLINTDPDSR</sequence>